<feature type="region of interest" description="Disordered" evidence="6">
    <location>
        <begin position="1"/>
        <end position="29"/>
    </location>
</feature>
<feature type="compositionally biased region" description="Low complexity" evidence="6">
    <location>
        <begin position="10"/>
        <end position="29"/>
    </location>
</feature>
<dbReference type="InterPro" id="IPR045877">
    <property type="entry name" value="ZFP36-like"/>
</dbReference>
<dbReference type="InterPro" id="IPR036855">
    <property type="entry name" value="Znf_CCCH_sf"/>
</dbReference>
<dbReference type="Proteomes" id="UP001370490">
    <property type="component" value="Unassembled WGS sequence"/>
</dbReference>
<evidence type="ECO:0000256" key="3">
    <source>
        <dbReference type="ARBA" id="ARBA00022771"/>
    </source>
</evidence>
<keyword evidence="4 5" id="KW-0862">Zinc</keyword>
<accession>A0AAN8USV7</accession>
<evidence type="ECO:0000256" key="6">
    <source>
        <dbReference type="SAM" id="MobiDB-lite"/>
    </source>
</evidence>
<keyword evidence="1 5" id="KW-0479">Metal-binding</keyword>
<organism evidence="8 9">
    <name type="scientific">Dillenia turbinata</name>
    <dbReference type="NCBI Taxonomy" id="194707"/>
    <lineage>
        <taxon>Eukaryota</taxon>
        <taxon>Viridiplantae</taxon>
        <taxon>Streptophyta</taxon>
        <taxon>Embryophyta</taxon>
        <taxon>Tracheophyta</taxon>
        <taxon>Spermatophyta</taxon>
        <taxon>Magnoliopsida</taxon>
        <taxon>eudicotyledons</taxon>
        <taxon>Gunneridae</taxon>
        <taxon>Pentapetalae</taxon>
        <taxon>Dilleniales</taxon>
        <taxon>Dilleniaceae</taxon>
        <taxon>Dillenia</taxon>
    </lineage>
</organism>
<keyword evidence="3 5" id="KW-0863">Zinc-finger</keyword>
<protein>
    <submittedName>
        <fullName evidence="8">Zinc finger, CCCH-type</fullName>
    </submittedName>
</protein>
<dbReference type="SMART" id="SM00356">
    <property type="entry name" value="ZnF_C3H1"/>
    <property type="match status" value="1"/>
</dbReference>
<dbReference type="PANTHER" id="PTHR12547">
    <property type="entry name" value="CCCH ZINC FINGER/TIS11-RELATED"/>
    <property type="match status" value="1"/>
</dbReference>
<dbReference type="InterPro" id="IPR000571">
    <property type="entry name" value="Znf_CCCH"/>
</dbReference>
<evidence type="ECO:0000256" key="5">
    <source>
        <dbReference type="PROSITE-ProRule" id="PRU00723"/>
    </source>
</evidence>
<dbReference type="Gene3D" id="4.10.1000.10">
    <property type="entry name" value="Zinc finger, CCCH-type"/>
    <property type="match status" value="1"/>
</dbReference>
<dbReference type="GO" id="GO:0008270">
    <property type="term" value="F:zinc ion binding"/>
    <property type="evidence" value="ECO:0007669"/>
    <property type="project" value="UniProtKB-KW"/>
</dbReference>
<gene>
    <name evidence="8" type="ORF">RJ641_018948</name>
</gene>
<evidence type="ECO:0000313" key="9">
    <source>
        <dbReference type="Proteomes" id="UP001370490"/>
    </source>
</evidence>
<sequence>MESAFRRGIYSTPSASSTRCSPSPSSSSSMMNYLLSNSIGEGKYRTHHPMMMRSALSPLSPVENLEISPVKVEEDVLVMDGILLSDGGGGRRSAASAANLAQFYGGGYRSELCRSWEDFGTCRNSAKCQFAHGKEELRPTRISTNKTKPEAR</sequence>
<dbReference type="SUPFAM" id="SSF90229">
    <property type="entry name" value="CCCH zinc finger"/>
    <property type="match status" value="1"/>
</dbReference>
<feature type="region of interest" description="Disordered" evidence="6">
    <location>
        <begin position="133"/>
        <end position="152"/>
    </location>
</feature>
<evidence type="ECO:0000313" key="8">
    <source>
        <dbReference type="EMBL" id="KAK6916087.1"/>
    </source>
</evidence>
<dbReference type="PANTHER" id="PTHR12547:SF18">
    <property type="entry name" value="PROTEIN TIS11"/>
    <property type="match status" value="1"/>
</dbReference>
<evidence type="ECO:0000256" key="1">
    <source>
        <dbReference type="ARBA" id="ARBA00022723"/>
    </source>
</evidence>
<comment type="caution">
    <text evidence="8">The sequence shown here is derived from an EMBL/GenBank/DDBJ whole genome shotgun (WGS) entry which is preliminary data.</text>
</comment>
<proteinExistence type="predicted"/>
<keyword evidence="2" id="KW-0677">Repeat</keyword>
<keyword evidence="9" id="KW-1185">Reference proteome</keyword>
<feature type="zinc finger region" description="C3H1-type" evidence="5">
    <location>
        <begin position="107"/>
        <end position="135"/>
    </location>
</feature>
<dbReference type="PROSITE" id="PS50103">
    <property type="entry name" value="ZF_C3H1"/>
    <property type="match status" value="1"/>
</dbReference>
<evidence type="ECO:0000256" key="4">
    <source>
        <dbReference type="ARBA" id="ARBA00022833"/>
    </source>
</evidence>
<feature type="domain" description="C3H1-type" evidence="7">
    <location>
        <begin position="107"/>
        <end position="135"/>
    </location>
</feature>
<evidence type="ECO:0000256" key="2">
    <source>
        <dbReference type="ARBA" id="ARBA00022737"/>
    </source>
</evidence>
<dbReference type="GO" id="GO:0003729">
    <property type="term" value="F:mRNA binding"/>
    <property type="evidence" value="ECO:0007669"/>
    <property type="project" value="InterPro"/>
</dbReference>
<name>A0AAN8USV7_9MAGN</name>
<dbReference type="EMBL" id="JBAMMX010000024">
    <property type="protein sequence ID" value="KAK6916087.1"/>
    <property type="molecule type" value="Genomic_DNA"/>
</dbReference>
<evidence type="ECO:0000259" key="7">
    <source>
        <dbReference type="PROSITE" id="PS50103"/>
    </source>
</evidence>
<reference evidence="8 9" key="1">
    <citation type="submission" date="2023-12" db="EMBL/GenBank/DDBJ databases">
        <title>A high-quality genome assembly for Dillenia turbinata (Dilleniales).</title>
        <authorList>
            <person name="Chanderbali A."/>
        </authorList>
    </citation>
    <scope>NUCLEOTIDE SEQUENCE [LARGE SCALE GENOMIC DNA]</scope>
    <source>
        <strain evidence="8">LSX21</strain>
        <tissue evidence="8">Leaf</tissue>
    </source>
</reference>
<dbReference type="AlphaFoldDB" id="A0AAN8USV7"/>
<dbReference type="Pfam" id="PF00642">
    <property type="entry name" value="zf-CCCH"/>
    <property type="match status" value="1"/>
</dbReference>